<feature type="region of interest" description="Disordered" evidence="1">
    <location>
        <begin position="654"/>
        <end position="691"/>
    </location>
</feature>
<keyword evidence="2" id="KW-0472">Membrane</keyword>
<feature type="compositionally biased region" description="Basic and acidic residues" evidence="1">
    <location>
        <begin position="172"/>
        <end position="188"/>
    </location>
</feature>
<name>A0A1W0E873_9MICR</name>
<keyword evidence="2" id="KW-1133">Transmembrane helix</keyword>
<dbReference type="AlphaFoldDB" id="A0A1W0E873"/>
<organism evidence="3 4">
    <name type="scientific">Ecytonucleospora hepatopenaei</name>
    <dbReference type="NCBI Taxonomy" id="646526"/>
    <lineage>
        <taxon>Eukaryota</taxon>
        <taxon>Fungi</taxon>
        <taxon>Fungi incertae sedis</taxon>
        <taxon>Microsporidia</taxon>
        <taxon>Enterocytozoonidae</taxon>
        <taxon>Ecytonucleospora</taxon>
    </lineage>
</organism>
<accession>A0A1W0E873</accession>
<reference evidence="3 4" key="1">
    <citation type="journal article" date="2017" name="Environ. Microbiol.">
        <title>Decay of the glycolytic pathway and adaptation to intranuclear parasitism within Enterocytozoonidae microsporidia.</title>
        <authorList>
            <person name="Wiredu Boakye D."/>
            <person name="Jaroenlak P."/>
            <person name="Prachumwat A."/>
            <person name="Williams T.A."/>
            <person name="Bateman K.S."/>
            <person name="Itsathitphaisarn O."/>
            <person name="Sritunyalucksana K."/>
            <person name="Paszkiewicz K.H."/>
            <person name="Moore K.A."/>
            <person name="Stentiford G.D."/>
            <person name="Williams B.A."/>
        </authorList>
    </citation>
    <scope>NUCLEOTIDE SEQUENCE [LARGE SCALE GENOMIC DNA]</scope>
    <source>
        <strain evidence="3 4">TH1</strain>
    </source>
</reference>
<protein>
    <submittedName>
        <fullName evidence="3">Uncharacterized protein</fullName>
    </submittedName>
</protein>
<proteinExistence type="predicted"/>
<feature type="compositionally biased region" description="Acidic residues" evidence="1">
    <location>
        <begin position="677"/>
        <end position="691"/>
    </location>
</feature>
<gene>
    <name evidence="3" type="ORF">EHP00_2409</name>
</gene>
<comment type="caution">
    <text evidence="3">The sequence shown here is derived from an EMBL/GenBank/DDBJ whole genome shotgun (WGS) entry which is preliminary data.</text>
</comment>
<evidence type="ECO:0000256" key="1">
    <source>
        <dbReference type="SAM" id="MobiDB-lite"/>
    </source>
</evidence>
<dbReference type="VEuPathDB" id="MicrosporidiaDB:EHP00_2409"/>
<evidence type="ECO:0000313" key="4">
    <source>
        <dbReference type="Proteomes" id="UP000192758"/>
    </source>
</evidence>
<feature type="transmembrane region" description="Helical" evidence="2">
    <location>
        <begin position="731"/>
        <end position="752"/>
    </location>
</feature>
<dbReference type="EMBL" id="MNPJ01000009">
    <property type="protein sequence ID" value="OQS55441.1"/>
    <property type="molecule type" value="Genomic_DNA"/>
</dbReference>
<evidence type="ECO:0000313" key="3">
    <source>
        <dbReference type="EMBL" id="OQS55441.1"/>
    </source>
</evidence>
<feature type="region of interest" description="Disordered" evidence="1">
    <location>
        <begin position="172"/>
        <end position="196"/>
    </location>
</feature>
<keyword evidence="4" id="KW-1185">Reference proteome</keyword>
<evidence type="ECO:0000256" key="2">
    <source>
        <dbReference type="SAM" id="Phobius"/>
    </source>
</evidence>
<dbReference type="Proteomes" id="UP000192758">
    <property type="component" value="Unassembled WGS sequence"/>
</dbReference>
<keyword evidence="2" id="KW-0812">Transmembrane</keyword>
<sequence>MLYTLFYIFTFLCNTIVKEVKLNTNEFYERYSIKKIHDNIDEQNLLDKNNKYYKILKSLDNNKNTSSFFIFSLLINNTNHTFLVTREYLIKNDIEYTYNFIKYKYNVKKGKTISFFINDDNIKYKIIDDKKYELFYFKKKKIPKSINSKNSKKSIYNCKCCLPSKSYSSEYINKDKDNNTDKDNDNNKKKTKNKNKHVNKYTNNVYKAYNKNIILILKYYQLYKTVDSFKNSKTQINEIDFYTINNLVEYKNGKEIEENIDFIINSNKNKFTLMALNMDDFIHFINGNEDEMTYDVKCKFNENSDINICINNFDKTNETQLEFKNIDELYSNFNFLENKNIIDNVLVSDIEFEEHYNIYNLYDFILHKIIIDNIKKSKNIIDFCIFSLKIQKSYKSKLFLVTKEYKLKKNTEIIKDNKKYIINKDNVYFTIKSDCNLQLKNNENIENIENNKNIKNNKNYKVCLIKRLFYFRSLRYEFYDFSKEKEHDYVLSTTKYKEYKSEPNEYHTFFENKYQNYGKDLKGNKFIFKDNKIITKEFRNADKNIIVTFTDYMLVNMDINEFAIFLNSYDNKLAYKTDVKIITEKNNYIKINIIGDKLEDIATYIEDVENIEVTEENKNIKDNITENTTNYSYDKETYNSYNKEINYSYNKKTYNSYDKNDNSSDDIGSIKNRNDEINIDNDTDNDTDNDNDIDIDIDNDINNETIEIDTDNDINNTNINDNAKNNNIKKYIILAILSVIILIIIIFGIILYKKQVSR</sequence>